<name>A0A4R3JSK1_9FIRM</name>
<evidence type="ECO:0000259" key="1">
    <source>
        <dbReference type="Pfam" id="PF00882"/>
    </source>
</evidence>
<evidence type="ECO:0000313" key="5">
    <source>
        <dbReference type="Proteomes" id="UP000702954"/>
    </source>
</evidence>
<accession>A0A4R3JSK1</accession>
<organism evidence="3 4">
    <name type="scientific">Faecalimonas umbilicata</name>
    <dbReference type="NCBI Taxonomy" id="1912855"/>
    <lineage>
        <taxon>Bacteria</taxon>
        <taxon>Bacillati</taxon>
        <taxon>Bacillota</taxon>
        <taxon>Clostridia</taxon>
        <taxon>Lachnospirales</taxon>
        <taxon>Lachnospiraceae</taxon>
        <taxon>Faecalimonas</taxon>
    </lineage>
</organism>
<keyword evidence="5" id="KW-1185">Reference proteome</keyword>
<dbReference type="EMBL" id="SLZV01000005">
    <property type="protein sequence ID" value="TCS69038.1"/>
    <property type="molecule type" value="Genomic_DNA"/>
</dbReference>
<reference evidence="2 5" key="1">
    <citation type="journal article" date="2018" name="Int. J. Syst. Evol. Microbiol.">
        <title>Draft Genome Sequence of Faecalimonas umbilicata JCM 30896T, an Acetate-Producing Bacterium Isolated from Human Feces.</title>
        <authorList>
            <person name="Sakamoto M."/>
            <person name="Ikeyama N."/>
            <person name="Yuki M."/>
            <person name="Ohkuma M."/>
        </authorList>
    </citation>
    <scope>NUCLEOTIDE SEQUENCE [LARGE SCALE GENOMIC DNA]</scope>
    <source>
        <strain evidence="2 5">EGH7</strain>
    </source>
</reference>
<dbReference type="Pfam" id="PF00882">
    <property type="entry name" value="Zn_dep_PLPC"/>
    <property type="match status" value="1"/>
</dbReference>
<dbReference type="InterPro" id="IPR029002">
    <property type="entry name" value="PLPC/GPLD1"/>
</dbReference>
<evidence type="ECO:0000313" key="4">
    <source>
        <dbReference type="Proteomes" id="UP000294613"/>
    </source>
</evidence>
<sequence length="263" mass="30189">MPAAYAHYTFGKKVLANIENPDIRRIITEHRALFDIGLHGPDILFFYRPLKSNPVSKAGHLMHAEIAAPFFRQARRVINRSNDREASIAYILGFICHYSLDSECHGYIGEMTETGISHTEIETEFDRSILLHCKKDPITTKTLSHIQVSKEISNCIAQFFPAISEKEMFEALKSFRFYNNFLISPCKVRRAVINAAFRLSGSYEELHGLVMNFHRNPDCAPICRRLSHLYIEAIPVGVRLTESFYNALSTGEPLEERFDRNFE</sequence>
<dbReference type="EMBL" id="BHEO01000002">
    <property type="protein sequence ID" value="GBU03534.1"/>
    <property type="molecule type" value="Genomic_DNA"/>
</dbReference>
<dbReference type="Proteomes" id="UP000294613">
    <property type="component" value="Unassembled WGS sequence"/>
</dbReference>
<dbReference type="RefSeq" id="WP_008977559.1">
    <property type="nucleotide sequence ID" value="NZ_BHEO01000002.1"/>
</dbReference>
<comment type="caution">
    <text evidence="3">The sequence shown here is derived from an EMBL/GenBank/DDBJ whole genome shotgun (WGS) entry which is preliminary data.</text>
</comment>
<reference evidence="3 4" key="2">
    <citation type="submission" date="2019-03" db="EMBL/GenBank/DDBJ databases">
        <title>Genomic Encyclopedia of Type Strains, Phase IV (KMG-IV): sequencing the most valuable type-strain genomes for metagenomic binning, comparative biology and taxonomic classification.</title>
        <authorList>
            <person name="Goeker M."/>
        </authorList>
    </citation>
    <scope>NUCLEOTIDE SEQUENCE [LARGE SCALE GENOMIC DNA]</scope>
    <source>
        <strain evidence="3 4">DSM 103426</strain>
    </source>
</reference>
<dbReference type="Proteomes" id="UP000702954">
    <property type="component" value="Unassembled WGS sequence"/>
</dbReference>
<evidence type="ECO:0000313" key="2">
    <source>
        <dbReference type="EMBL" id="GBU03534.1"/>
    </source>
</evidence>
<evidence type="ECO:0000313" key="3">
    <source>
        <dbReference type="EMBL" id="TCS69038.1"/>
    </source>
</evidence>
<proteinExistence type="predicted"/>
<feature type="domain" description="Phospholipase C/D" evidence="1">
    <location>
        <begin position="7"/>
        <end position="164"/>
    </location>
</feature>
<gene>
    <name evidence="3" type="ORF">EDD74_10519</name>
    <name evidence="2" type="ORF">FAEUMB_00750</name>
</gene>
<dbReference type="AlphaFoldDB" id="A0A4R3JSK1"/>
<protein>
    <submittedName>
        <fullName evidence="3">Zinc dependent phospholipase C</fullName>
    </submittedName>
</protein>